<evidence type="ECO:0000313" key="2">
    <source>
        <dbReference type="Proteomes" id="UP000675880"/>
    </source>
</evidence>
<dbReference type="RefSeq" id="WP_213041180.1">
    <property type="nucleotide sequence ID" value="NZ_CAJNBJ010000001.1"/>
</dbReference>
<dbReference type="PANTHER" id="PTHR43546">
    <property type="entry name" value="UPF0173 METAL-DEPENDENT HYDROLASE MJ1163-RELATED"/>
    <property type="match status" value="1"/>
</dbReference>
<protein>
    <recommendedName>
        <fullName evidence="3">Metallo-beta-lactamase domain-containing protein</fullName>
    </recommendedName>
</protein>
<accession>A0ABM8QU67</accession>
<comment type="caution">
    <text evidence="1">The sequence shown here is derived from an EMBL/GenBank/DDBJ whole genome shotgun (WGS) entry which is preliminary data.</text>
</comment>
<dbReference type="SUPFAM" id="SSF56281">
    <property type="entry name" value="Metallo-hydrolase/oxidoreductase"/>
    <property type="match status" value="1"/>
</dbReference>
<evidence type="ECO:0000313" key="1">
    <source>
        <dbReference type="EMBL" id="CAE6715673.1"/>
    </source>
</evidence>
<gene>
    <name evidence="1" type="ORF">NSPZN2_11435</name>
</gene>
<keyword evidence="2" id="KW-1185">Reference proteome</keyword>
<name>A0ABM8QU67_9BACT</name>
<dbReference type="InterPro" id="IPR050114">
    <property type="entry name" value="UPF0173_UPF0282_UlaG_hydrolase"/>
</dbReference>
<organism evidence="1 2">
    <name type="scientific">Nitrospira defluvii</name>
    <dbReference type="NCBI Taxonomy" id="330214"/>
    <lineage>
        <taxon>Bacteria</taxon>
        <taxon>Pseudomonadati</taxon>
        <taxon>Nitrospirota</taxon>
        <taxon>Nitrospiria</taxon>
        <taxon>Nitrospirales</taxon>
        <taxon>Nitrospiraceae</taxon>
        <taxon>Nitrospira</taxon>
    </lineage>
</organism>
<evidence type="ECO:0008006" key="3">
    <source>
        <dbReference type="Google" id="ProtNLM"/>
    </source>
</evidence>
<dbReference type="InterPro" id="IPR036866">
    <property type="entry name" value="RibonucZ/Hydroxyglut_hydro"/>
</dbReference>
<proteinExistence type="predicted"/>
<reference evidence="1 2" key="1">
    <citation type="submission" date="2021-02" db="EMBL/GenBank/DDBJ databases">
        <authorList>
            <person name="Han P."/>
        </authorList>
    </citation>
    <scope>NUCLEOTIDE SEQUENCE [LARGE SCALE GENOMIC DNA]</scope>
    <source>
        <strain evidence="1">Candidatus Nitrospira sp. ZN2</strain>
    </source>
</reference>
<dbReference type="Proteomes" id="UP000675880">
    <property type="component" value="Unassembled WGS sequence"/>
</dbReference>
<dbReference type="EMBL" id="CAJNBJ010000001">
    <property type="protein sequence ID" value="CAE6715673.1"/>
    <property type="molecule type" value="Genomic_DNA"/>
</dbReference>
<sequence length="540" mass="60668">MGLWDALLRDQYVGLAPWVWVQLESNQSPGPFPFVGGVAPEVVASLHEAHSLFLACVETAISDVFSRRATLGDPQTRVRMEDAYAELVNSRQQLSQHITARRQSDGQFLWAHPFDPTKSATVVNTGLRIFNAVKRQAIPVPFERPMGPLVGKLLGMLDGTQQAGAIRTIVTTAGREGERLLTKLMELFVQYECLTPTTQSSVRNQWLQQTKDRDTVHLGHAALLYRQRDHFLLFDPWLLPWFAESNVPSLWVSLLPKPAAIFLTHDHDDHVDPRTLLHVPKDVPIVIPSRRNRKKFYYDYLPLLRELGFSHIIELAHGESWNFDGGAVVSVPFYGEDPCDLEMPRNCYLVTDRGQNVLVHADSGPTNSGRSAIQEGVIQQLVQKYGPLSLVLASQQQLQEIRSYAAHAPLSHPGQWLDVGENGYLTNRYLDELCAIAQARLFVSYATGGADWYPDHLSFMFSQRNPARTALLTAHWEPPEKLKDLLAHHDCRYHRAQALDVFRSVGDGSVQVLSAAEVLTPLPLYRVDHGDPSFMTRGGR</sequence>
<dbReference type="Gene3D" id="3.60.15.10">
    <property type="entry name" value="Ribonuclease Z/Hydroxyacylglutathione hydrolase-like"/>
    <property type="match status" value="1"/>
</dbReference>